<organism evidence="2 3">
    <name type="scientific">Thelephora terrestris</name>
    <dbReference type="NCBI Taxonomy" id="56493"/>
    <lineage>
        <taxon>Eukaryota</taxon>
        <taxon>Fungi</taxon>
        <taxon>Dikarya</taxon>
        <taxon>Basidiomycota</taxon>
        <taxon>Agaricomycotina</taxon>
        <taxon>Agaricomycetes</taxon>
        <taxon>Thelephorales</taxon>
        <taxon>Thelephoraceae</taxon>
        <taxon>Thelephora</taxon>
    </lineage>
</organism>
<feature type="compositionally biased region" description="Polar residues" evidence="1">
    <location>
        <begin position="29"/>
        <end position="40"/>
    </location>
</feature>
<protein>
    <submittedName>
        <fullName evidence="2">Uncharacterized protein</fullName>
    </submittedName>
</protein>
<dbReference type="Proteomes" id="UP000736335">
    <property type="component" value="Unassembled WGS sequence"/>
</dbReference>
<reference evidence="2" key="1">
    <citation type="journal article" date="2020" name="Nat. Commun.">
        <title>Large-scale genome sequencing of mycorrhizal fungi provides insights into the early evolution of symbiotic traits.</title>
        <authorList>
            <person name="Miyauchi S."/>
            <person name="Kiss E."/>
            <person name="Kuo A."/>
            <person name="Drula E."/>
            <person name="Kohler A."/>
            <person name="Sanchez-Garcia M."/>
            <person name="Morin E."/>
            <person name="Andreopoulos B."/>
            <person name="Barry K.W."/>
            <person name="Bonito G."/>
            <person name="Buee M."/>
            <person name="Carver A."/>
            <person name="Chen C."/>
            <person name="Cichocki N."/>
            <person name="Clum A."/>
            <person name="Culley D."/>
            <person name="Crous P.W."/>
            <person name="Fauchery L."/>
            <person name="Girlanda M."/>
            <person name="Hayes R.D."/>
            <person name="Keri Z."/>
            <person name="LaButti K."/>
            <person name="Lipzen A."/>
            <person name="Lombard V."/>
            <person name="Magnuson J."/>
            <person name="Maillard F."/>
            <person name="Murat C."/>
            <person name="Nolan M."/>
            <person name="Ohm R.A."/>
            <person name="Pangilinan J."/>
            <person name="Pereira M.F."/>
            <person name="Perotto S."/>
            <person name="Peter M."/>
            <person name="Pfister S."/>
            <person name="Riley R."/>
            <person name="Sitrit Y."/>
            <person name="Stielow J.B."/>
            <person name="Szollosi G."/>
            <person name="Zifcakova L."/>
            <person name="Stursova M."/>
            <person name="Spatafora J.W."/>
            <person name="Tedersoo L."/>
            <person name="Vaario L.M."/>
            <person name="Yamada A."/>
            <person name="Yan M."/>
            <person name="Wang P."/>
            <person name="Xu J."/>
            <person name="Bruns T."/>
            <person name="Baldrian P."/>
            <person name="Vilgalys R."/>
            <person name="Dunand C."/>
            <person name="Henrissat B."/>
            <person name="Grigoriev I.V."/>
            <person name="Hibbett D."/>
            <person name="Nagy L.G."/>
            <person name="Martin F.M."/>
        </authorList>
    </citation>
    <scope>NUCLEOTIDE SEQUENCE</scope>
    <source>
        <strain evidence="2">UH-Tt-Lm1</strain>
    </source>
</reference>
<feature type="compositionally biased region" description="Basic and acidic residues" evidence="1">
    <location>
        <begin position="236"/>
        <end position="245"/>
    </location>
</feature>
<dbReference type="EMBL" id="WIUZ02000007">
    <property type="protein sequence ID" value="KAF9785386.1"/>
    <property type="molecule type" value="Genomic_DNA"/>
</dbReference>
<keyword evidence="3" id="KW-1185">Reference proteome</keyword>
<feature type="compositionally biased region" description="Low complexity" evidence="1">
    <location>
        <begin position="19"/>
        <end position="28"/>
    </location>
</feature>
<sequence>MGRGDETAGTQPPRRSMRSRAAASKLASDSNQKPSHTPTPMGSRGASLGQSDEVGHSLEDETPRTLEDQLEDDEFMPSTQEVAATLLAMRSRRCEPEDRGQRDEPPVQRQPETGTKIRGRVSPLFSFPLGNKTRTETYLSEDITNGRGSREWVTLHDEKSYERMMKTAAERIRARARKEADIKDPDLAFGWCIELKLRNKVKRLREDGEGGRDDAIIITKERKEEKGKKRKKKSKEKASAKENRAKQKKAFRFHRNLIPCSFGYFWSQKKVKRSVLSTPSSGARTPSTSNGDSDESESGSDSGSDMQIVVKIQLENSCGQCTAPCVILTTSYHHRLSMEELTLWAKLINCKEWSNFKRPPKRVLEKIYEQYPDAPLPSELSGRRAVSSKNTKQSTPAFNSPHMPGPFAGWPFHPMPGPSSISPFMWPIPGASHAPFNPAQSPAFHFNTSNPPVDEDLPRSPDSDDQDLEYPTIATFFEELEETESNRHHFTNFTEAFYEKGYYRVDELANESLTVEHMVEIIEYLKDGTARLIKSKAETKVRQIKRKSKAKK</sequence>
<proteinExistence type="predicted"/>
<feature type="compositionally biased region" description="Polar residues" evidence="1">
    <location>
        <begin position="387"/>
        <end position="398"/>
    </location>
</feature>
<dbReference type="AlphaFoldDB" id="A0A9P6HF03"/>
<evidence type="ECO:0000313" key="2">
    <source>
        <dbReference type="EMBL" id="KAF9785386.1"/>
    </source>
</evidence>
<comment type="caution">
    <text evidence="2">The sequence shown here is derived from an EMBL/GenBank/DDBJ whole genome shotgun (WGS) entry which is preliminary data.</text>
</comment>
<feature type="region of interest" description="Disordered" evidence="1">
    <location>
        <begin position="223"/>
        <end position="248"/>
    </location>
</feature>
<feature type="region of interest" description="Disordered" evidence="1">
    <location>
        <begin position="1"/>
        <end position="117"/>
    </location>
</feature>
<gene>
    <name evidence="2" type="ORF">BJ322DRAFT_1108826</name>
</gene>
<reference evidence="2" key="2">
    <citation type="submission" date="2020-11" db="EMBL/GenBank/DDBJ databases">
        <authorList>
            <consortium name="DOE Joint Genome Institute"/>
            <person name="Kuo A."/>
            <person name="Miyauchi S."/>
            <person name="Kiss E."/>
            <person name="Drula E."/>
            <person name="Kohler A."/>
            <person name="Sanchez-Garcia M."/>
            <person name="Andreopoulos B."/>
            <person name="Barry K.W."/>
            <person name="Bonito G."/>
            <person name="Buee M."/>
            <person name="Carver A."/>
            <person name="Chen C."/>
            <person name="Cichocki N."/>
            <person name="Clum A."/>
            <person name="Culley D."/>
            <person name="Crous P.W."/>
            <person name="Fauchery L."/>
            <person name="Girlanda M."/>
            <person name="Hayes R."/>
            <person name="Keri Z."/>
            <person name="Labutti K."/>
            <person name="Lipzen A."/>
            <person name="Lombard V."/>
            <person name="Magnuson J."/>
            <person name="Maillard F."/>
            <person name="Morin E."/>
            <person name="Murat C."/>
            <person name="Nolan M."/>
            <person name="Ohm R."/>
            <person name="Pangilinan J."/>
            <person name="Pereira M."/>
            <person name="Perotto S."/>
            <person name="Peter M."/>
            <person name="Riley R."/>
            <person name="Sitrit Y."/>
            <person name="Stielow B."/>
            <person name="Szollosi G."/>
            <person name="Zifcakova L."/>
            <person name="Stursova M."/>
            <person name="Spatafora J.W."/>
            <person name="Tedersoo L."/>
            <person name="Vaario L.-M."/>
            <person name="Yamada A."/>
            <person name="Yan M."/>
            <person name="Wang P."/>
            <person name="Xu J."/>
            <person name="Bruns T."/>
            <person name="Baldrian P."/>
            <person name="Vilgalys R."/>
            <person name="Henrissat B."/>
            <person name="Grigoriev I.V."/>
            <person name="Hibbett D."/>
            <person name="Nagy L.G."/>
            <person name="Martin F.M."/>
        </authorList>
    </citation>
    <scope>NUCLEOTIDE SEQUENCE</scope>
    <source>
        <strain evidence="2">UH-Tt-Lm1</strain>
    </source>
</reference>
<dbReference type="OrthoDB" id="3027237at2759"/>
<feature type="region of interest" description="Disordered" evidence="1">
    <location>
        <begin position="379"/>
        <end position="401"/>
    </location>
</feature>
<feature type="region of interest" description="Disordered" evidence="1">
    <location>
        <begin position="276"/>
        <end position="304"/>
    </location>
</feature>
<accession>A0A9P6HF03</accession>
<name>A0A9P6HF03_9AGAM</name>
<feature type="region of interest" description="Disordered" evidence="1">
    <location>
        <begin position="442"/>
        <end position="466"/>
    </location>
</feature>
<feature type="compositionally biased region" description="Polar residues" evidence="1">
    <location>
        <begin position="276"/>
        <end position="290"/>
    </location>
</feature>
<evidence type="ECO:0000313" key="3">
    <source>
        <dbReference type="Proteomes" id="UP000736335"/>
    </source>
</evidence>
<feature type="compositionally biased region" description="Basic and acidic residues" evidence="1">
    <location>
        <begin position="53"/>
        <end position="67"/>
    </location>
</feature>
<evidence type="ECO:0000256" key="1">
    <source>
        <dbReference type="SAM" id="MobiDB-lite"/>
    </source>
</evidence>
<feature type="compositionally biased region" description="Basic and acidic residues" evidence="1">
    <location>
        <begin position="92"/>
        <end position="106"/>
    </location>
</feature>